<name>A0A561EBX8_9MICO</name>
<dbReference type="PANTHER" id="PTHR31310:SF7">
    <property type="entry name" value="PA-PHOSPHATASE RELATED-FAMILY PROTEIN DDB_G0268928"/>
    <property type="match status" value="1"/>
</dbReference>
<organism evidence="7 8">
    <name type="scientific">Rudaeicoccus suwonensis</name>
    <dbReference type="NCBI Taxonomy" id="657409"/>
    <lineage>
        <taxon>Bacteria</taxon>
        <taxon>Bacillati</taxon>
        <taxon>Actinomycetota</taxon>
        <taxon>Actinomycetes</taxon>
        <taxon>Micrococcales</taxon>
        <taxon>Dermacoccaceae</taxon>
        <taxon>Rudaeicoccus</taxon>
    </lineage>
</organism>
<feature type="transmembrane region" description="Helical" evidence="5">
    <location>
        <begin position="188"/>
        <end position="208"/>
    </location>
</feature>
<evidence type="ECO:0000256" key="2">
    <source>
        <dbReference type="ARBA" id="ARBA00022692"/>
    </source>
</evidence>
<keyword evidence="2 5" id="KW-0812">Transmembrane</keyword>
<dbReference type="OrthoDB" id="5241565at2"/>
<feature type="domain" description="Inositolphosphotransferase Aur1/Ipt1" evidence="6">
    <location>
        <begin position="79"/>
        <end position="252"/>
    </location>
</feature>
<dbReference type="CDD" id="cd03386">
    <property type="entry name" value="PAP2_Aur1_like"/>
    <property type="match status" value="1"/>
</dbReference>
<sequence>MIHAKGLLFGSLPNLMLNWRQALALAAVLVVGWLVLRHRFQGLSAVCREGSIIAVLFAVWQLVQEPDISIGGNALARGRWIERFQTAIHLPNERHVQDLILGHPDVVRLANLYYATMHFTVMGIFLVWLYVRHRDAYPRIRTSLAIAVLGCFIVQLMPVAPPRLLPGFVDTAELYGQSVYNAGFSVDALGAMPSVHVLFASVVGWFTWRVSTSKWRYIAVLHFVVTVFVIVATANHWWLDGIVAIALLIAAVQLHDAVTRLVHRRRRGSARGDDRGSLVDGADEVDRGLHRPALGK</sequence>
<evidence type="ECO:0000256" key="3">
    <source>
        <dbReference type="ARBA" id="ARBA00022989"/>
    </source>
</evidence>
<comment type="caution">
    <text evidence="7">The sequence shown here is derived from an EMBL/GenBank/DDBJ whole genome shotgun (WGS) entry which is preliminary data.</text>
</comment>
<feature type="transmembrane region" description="Helical" evidence="5">
    <location>
        <begin position="241"/>
        <end position="262"/>
    </location>
</feature>
<dbReference type="Pfam" id="PF14378">
    <property type="entry name" value="PAP2_3"/>
    <property type="match status" value="1"/>
</dbReference>
<evidence type="ECO:0000256" key="4">
    <source>
        <dbReference type="ARBA" id="ARBA00023136"/>
    </source>
</evidence>
<evidence type="ECO:0000313" key="8">
    <source>
        <dbReference type="Proteomes" id="UP000318297"/>
    </source>
</evidence>
<evidence type="ECO:0000313" key="7">
    <source>
        <dbReference type="EMBL" id="TWE13111.1"/>
    </source>
</evidence>
<gene>
    <name evidence="7" type="ORF">BKA23_1940</name>
</gene>
<protein>
    <submittedName>
        <fullName evidence="7">PAP2 superfamily protein</fullName>
    </submittedName>
</protein>
<dbReference type="Proteomes" id="UP000318297">
    <property type="component" value="Unassembled WGS sequence"/>
</dbReference>
<feature type="transmembrane region" description="Helical" evidence="5">
    <location>
        <begin position="43"/>
        <end position="63"/>
    </location>
</feature>
<proteinExistence type="predicted"/>
<evidence type="ECO:0000259" key="6">
    <source>
        <dbReference type="Pfam" id="PF14378"/>
    </source>
</evidence>
<dbReference type="RefSeq" id="WP_145227525.1">
    <property type="nucleotide sequence ID" value="NZ_VIVQ01000001.1"/>
</dbReference>
<dbReference type="InterPro" id="IPR026841">
    <property type="entry name" value="Aur1/Ipt1"/>
</dbReference>
<dbReference type="GO" id="GO:0016020">
    <property type="term" value="C:membrane"/>
    <property type="evidence" value="ECO:0007669"/>
    <property type="project" value="UniProtKB-SubCell"/>
</dbReference>
<keyword evidence="4 5" id="KW-0472">Membrane</keyword>
<feature type="transmembrane region" description="Helical" evidence="5">
    <location>
        <begin position="215"/>
        <end position="235"/>
    </location>
</feature>
<evidence type="ECO:0000256" key="5">
    <source>
        <dbReference type="SAM" id="Phobius"/>
    </source>
</evidence>
<keyword evidence="3 5" id="KW-1133">Transmembrane helix</keyword>
<feature type="transmembrane region" description="Helical" evidence="5">
    <location>
        <begin position="112"/>
        <end position="131"/>
    </location>
</feature>
<reference evidence="7 8" key="1">
    <citation type="submission" date="2019-06" db="EMBL/GenBank/DDBJ databases">
        <title>Sequencing the genomes of 1000 actinobacteria strains.</title>
        <authorList>
            <person name="Klenk H.-P."/>
        </authorList>
    </citation>
    <scope>NUCLEOTIDE SEQUENCE [LARGE SCALE GENOMIC DNA]</scope>
    <source>
        <strain evidence="7 8">DSM 19560</strain>
    </source>
</reference>
<feature type="transmembrane region" description="Helical" evidence="5">
    <location>
        <begin position="17"/>
        <end position="36"/>
    </location>
</feature>
<evidence type="ECO:0000256" key="1">
    <source>
        <dbReference type="ARBA" id="ARBA00004141"/>
    </source>
</evidence>
<dbReference type="PANTHER" id="PTHR31310">
    <property type="match status" value="1"/>
</dbReference>
<accession>A0A561EBX8</accession>
<feature type="transmembrane region" description="Helical" evidence="5">
    <location>
        <begin position="143"/>
        <end position="160"/>
    </location>
</feature>
<comment type="subcellular location">
    <subcellularLocation>
        <location evidence="1">Membrane</location>
        <topology evidence="1">Multi-pass membrane protein</topology>
    </subcellularLocation>
</comment>
<dbReference type="EMBL" id="VIVQ01000001">
    <property type="protein sequence ID" value="TWE13111.1"/>
    <property type="molecule type" value="Genomic_DNA"/>
</dbReference>
<dbReference type="AlphaFoldDB" id="A0A561EBX8"/>
<keyword evidence="8" id="KW-1185">Reference proteome</keyword>
<dbReference type="InterPro" id="IPR052185">
    <property type="entry name" value="IPC_Synthase-Related"/>
</dbReference>